<reference evidence="2 3" key="1">
    <citation type="journal article" date="2023" name="Arcadia Sci">
        <title>De novo assembly of a long-read Amblyomma americanum tick genome.</title>
        <authorList>
            <person name="Chou S."/>
            <person name="Poskanzer K.E."/>
            <person name="Rollins M."/>
            <person name="Thuy-Boun P.S."/>
        </authorList>
    </citation>
    <scope>NUCLEOTIDE SEQUENCE [LARGE SCALE GENOMIC DNA]</scope>
    <source>
        <strain evidence="2">F_SG_1</strain>
        <tissue evidence="2">Salivary glands</tissue>
    </source>
</reference>
<protein>
    <submittedName>
        <fullName evidence="2">Uncharacterized protein</fullName>
    </submittedName>
</protein>
<feature type="region of interest" description="Disordered" evidence="1">
    <location>
        <begin position="58"/>
        <end position="132"/>
    </location>
</feature>
<evidence type="ECO:0000256" key="1">
    <source>
        <dbReference type="SAM" id="MobiDB-lite"/>
    </source>
</evidence>
<name>A0AAQ4DGK7_AMBAM</name>
<sequence>MELNIFRSCCCALLLLYGLLICFPMLCWKSLVTHPDQNGFPIVLKWNTYGPKWFELPSQKKKKAGPSRRCPSAIPGGPERCRGTEPPKRPMGSNELLPPSKLRRSQRLSGRNRDSEESPEATPPSLCNVCGPTRSSPKPAAIMLVQLPLELLFKILQYCDAAL</sequence>
<accession>A0AAQ4DGK7</accession>
<dbReference type="AlphaFoldDB" id="A0AAQ4DGK7"/>
<evidence type="ECO:0000313" key="3">
    <source>
        <dbReference type="Proteomes" id="UP001321473"/>
    </source>
</evidence>
<organism evidence="2 3">
    <name type="scientific">Amblyomma americanum</name>
    <name type="common">Lone star tick</name>
    <dbReference type="NCBI Taxonomy" id="6943"/>
    <lineage>
        <taxon>Eukaryota</taxon>
        <taxon>Metazoa</taxon>
        <taxon>Ecdysozoa</taxon>
        <taxon>Arthropoda</taxon>
        <taxon>Chelicerata</taxon>
        <taxon>Arachnida</taxon>
        <taxon>Acari</taxon>
        <taxon>Parasitiformes</taxon>
        <taxon>Ixodida</taxon>
        <taxon>Ixodoidea</taxon>
        <taxon>Ixodidae</taxon>
        <taxon>Amblyomminae</taxon>
        <taxon>Amblyomma</taxon>
    </lineage>
</organism>
<dbReference type="Proteomes" id="UP001321473">
    <property type="component" value="Unassembled WGS sequence"/>
</dbReference>
<keyword evidence="3" id="KW-1185">Reference proteome</keyword>
<gene>
    <name evidence="2" type="ORF">V5799_027137</name>
</gene>
<dbReference type="EMBL" id="JARKHS020030940">
    <property type="protein sequence ID" value="KAK8761597.1"/>
    <property type="molecule type" value="Genomic_DNA"/>
</dbReference>
<comment type="caution">
    <text evidence="2">The sequence shown here is derived from an EMBL/GenBank/DDBJ whole genome shotgun (WGS) entry which is preliminary data.</text>
</comment>
<feature type="compositionally biased region" description="Basic and acidic residues" evidence="1">
    <location>
        <begin position="79"/>
        <end position="88"/>
    </location>
</feature>
<evidence type="ECO:0000313" key="2">
    <source>
        <dbReference type="EMBL" id="KAK8761597.1"/>
    </source>
</evidence>
<proteinExistence type="predicted"/>